<gene>
    <name evidence="1" type="ORF">METZ01_LOCUS438363</name>
</gene>
<dbReference type="EMBL" id="UINC01177722">
    <property type="protein sequence ID" value="SVD85509.1"/>
    <property type="molecule type" value="Genomic_DNA"/>
</dbReference>
<sequence>PFTGTPLRDECERLGYLQPGDIVRSMVTDGTPLDMPQFPRSQVLSLVKTFNMYVRFEEERWPEIELGEMDTPEGHAKYDELKEEFVECFWSAEPGTSFENVSAAL</sequence>
<reference evidence="1" key="1">
    <citation type="submission" date="2018-05" db="EMBL/GenBank/DDBJ databases">
        <authorList>
            <person name="Lanie J.A."/>
            <person name="Ng W.-L."/>
            <person name="Kazmierczak K.M."/>
            <person name="Andrzejewski T.M."/>
            <person name="Davidsen T.M."/>
            <person name="Wayne K.J."/>
            <person name="Tettelin H."/>
            <person name="Glass J.I."/>
            <person name="Rusch D."/>
            <person name="Podicherti R."/>
            <person name="Tsui H.-C.T."/>
            <person name="Winkler M.E."/>
        </authorList>
    </citation>
    <scope>NUCLEOTIDE SEQUENCE</scope>
</reference>
<protein>
    <submittedName>
        <fullName evidence="1">Uncharacterized protein</fullName>
    </submittedName>
</protein>
<dbReference type="AlphaFoldDB" id="A0A382YRB3"/>
<proteinExistence type="predicted"/>
<feature type="non-terminal residue" evidence="1">
    <location>
        <position position="1"/>
    </location>
</feature>
<organism evidence="1">
    <name type="scientific">marine metagenome</name>
    <dbReference type="NCBI Taxonomy" id="408172"/>
    <lineage>
        <taxon>unclassified sequences</taxon>
        <taxon>metagenomes</taxon>
        <taxon>ecological metagenomes</taxon>
    </lineage>
</organism>
<evidence type="ECO:0000313" key="1">
    <source>
        <dbReference type="EMBL" id="SVD85509.1"/>
    </source>
</evidence>
<accession>A0A382YRB3</accession>
<name>A0A382YRB3_9ZZZZ</name>